<organism evidence="1 2">
    <name type="scientific">Caulobacter phage Ccr32</name>
    <dbReference type="NCBI Taxonomy" id="1959738"/>
    <lineage>
        <taxon>Viruses</taxon>
        <taxon>Duplodnaviria</taxon>
        <taxon>Heunggongvirae</taxon>
        <taxon>Uroviricota</taxon>
        <taxon>Caudoviricetes</taxon>
        <taxon>Jeanschmidtviridae</taxon>
        <taxon>Shapirovirus</taxon>
        <taxon>Shapirovirus cbk</taxon>
    </lineage>
</organism>
<reference evidence="2" key="1">
    <citation type="journal article" date="2017" name="Curr. Microbiol.">
        <title>Genomic Diversity of Type B3 Bacteriophages of Caulobacter crescentus.</title>
        <authorList>
            <person name="Ash K.T."/>
            <person name="Drake K.M."/>
            <person name="Gibbs W.S."/>
            <person name="Ely B."/>
        </authorList>
    </citation>
    <scope>NUCLEOTIDE SEQUENCE [LARGE SCALE GENOMIC DNA]</scope>
</reference>
<gene>
    <name evidence="1" type="ORF">Ccr32_gp024</name>
</gene>
<evidence type="ECO:0000313" key="1">
    <source>
        <dbReference type="EMBL" id="ARB14943.1"/>
    </source>
</evidence>
<dbReference type="Proteomes" id="UP000222485">
    <property type="component" value="Genome"/>
</dbReference>
<name>A0A1V0EDE6_9CAUD</name>
<sequence length="90" mass="9955">MRRLAILTLAAITLTACAEQTKVDDQVYATLENGCVVHKIVRQEKGSMFVEEVFTTVCPNGATRTEWETTKMVGKTVTVEKHATETPAVR</sequence>
<dbReference type="EMBL" id="KY555146">
    <property type="protein sequence ID" value="ARB14943.1"/>
    <property type="molecule type" value="Genomic_DNA"/>
</dbReference>
<evidence type="ECO:0000313" key="2">
    <source>
        <dbReference type="Proteomes" id="UP000222485"/>
    </source>
</evidence>
<proteinExistence type="predicted"/>
<evidence type="ECO:0008006" key="3">
    <source>
        <dbReference type="Google" id="ProtNLM"/>
    </source>
</evidence>
<accession>A0A1V0EDE6</accession>
<protein>
    <recommendedName>
        <fullName evidence="3">Lipoprotein</fullName>
    </recommendedName>
</protein>
<dbReference type="PROSITE" id="PS51257">
    <property type="entry name" value="PROKAR_LIPOPROTEIN"/>
    <property type="match status" value="1"/>
</dbReference>